<dbReference type="GO" id="GO:0005576">
    <property type="term" value="C:extracellular region"/>
    <property type="evidence" value="ECO:0007669"/>
    <property type="project" value="InterPro"/>
</dbReference>
<dbReference type="SUPFAM" id="SSF57625">
    <property type="entry name" value="Invertebrate chitin-binding proteins"/>
    <property type="match status" value="2"/>
</dbReference>
<gene>
    <name evidence="8 9" type="primary">LOC108073830</name>
</gene>
<keyword evidence="4" id="KW-1015">Disulfide bond</keyword>
<keyword evidence="5" id="KW-0325">Glycoprotein</keyword>
<protein>
    <submittedName>
        <fullName evidence="8">Peritrophin-1</fullName>
    </submittedName>
</protein>
<dbReference type="Proteomes" id="UP001652661">
    <property type="component" value="Chromosome 3L"/>
</dbReference>
<feature type="domain" description="Chitin-binding type-2" evidence="6">
    <location>
        <begin position="67"/>
        <end position="113"/>
    </location>
</feature>
<evidence type="ECO:0000259" key="6">
    <source>
        <dbReference type="PROSITE" id="PS50940"/>
    </source>
</evidence>
<dbReference type="GO" id="GO:0008061">
    <property type="term" value="F:chitin binding"/>
    <property type="evidence" value="ECO:0007669"/>
    <property type="project" value="UniProtKB-KW"/>
</dbReference>
<evidence type="ECO:0000313" key="9">
    <source>
        <dbReference type="RefSeq" id="XP_070142010.1"/>
    </source>
</evidence>
<dbReference type="GeneID" id="108073830"/>
<keyword evidence="7" id="KW-1185">Reference proteome</keyword>
<dbReference type="Pfam" id="PF01607">
    <property type="entry name" value="CBM_14"/>
    <property type="match status" value="1"/>
</dbReference>
<dbReference type="RefSeq" id="XP_017021098.1">
    <property type="nucleotide sequence ID" value="XM_017165609.1"/>
</dbReference>
<reference evidence="8" key="1">
    <citation type="submission" date="2025-04" db="UniProtKB">
        <authorList>
            <consortium name="RefSeq"/>
        </authorList>
    </citation>
    <scope>IDENTIFICATION</scope>
    <source>
        <strain evidence="9">14028-0561.14</strain>
        <tissue evidence="9">Whole fly</tissue>
    </source>
</reference>
<evidence type="ECO:0000256" key="5">
    <source>
        <dbReference type="ARBA" id="ARBA00023180"/>
    </source>
</evidence>
<proteinExistence type="predicted"/>
<dbReference type="InterPro" id="IPR051940">
    <property type="entry name" value="Chitin_bind-dev_reg"/>
</dbReference>
<dbReference type="InterPro" id="IPR036508">
    <property type="entry name" value="Chitin-bd_dom_sf"/>
</dbReference>
<dbReference type="PANTHER" id="PTHR23301:SF106">
    <property type="entry name" value="CHITIN-BINDING TYPE-2 DOMAIN-CONTAINING PROTEIN-RELATED"/>
    <property type="match status" value="1"/>
</dbReference>
<keyword evidence="3" id="KW-0677">Repeat</keyword>
<organism evidence="7 8">
    <name type="scientific">Drosophila kikkawai</name>
    <name type="common">Fruit fly</name>
    <dbReference type="NCBI Taxonomy" id="30033"/>
    <lineage>
        <taxon>Eukaryota</taxon>
        <taxon>Metazoa</taxon>
        <taxon>Ecdysozoa</taxon>
        <taxon>Arthropoda</taxon>
        <taxon>Hexapoda</taxon>
        <taxon>Insecta</taxon>
        <taxon>Pterygota</taxon>
        <taxon>Neoptera</taxon>
        <taxon>Endopterygota</taxon>
        <taxon>Diptera</taxon>
        <taxon>Brachycera</taxon>
        <taxon>Muscomorpha</taxon>
        <taxon>Ephydroidea</taxon>
        <taxon>Drosophilidae</taxon>
        <taxon>Drosophila</taxon>
        <taxon>Sophophora</taxon>
    </lineage>
</organism>
<evidence type="ECO:0000313" key="8">
    <source>
        <dbReference type="RefSeq" id="XP_017021098.1"/>
    </source>
</evidence>
<evidence type="ECO:0000256" key="1">
    <source>
        <dbReference type="ARBA" id="ARBA00022669"/>
    </source>
</evidence>
<dbReference type="OrthoDB" id="6020543at2759"/>
<sequence length="117" mass="13493">MAQAVLRLPYPNDCHRYYEKSLMSCPPNFHWNDLLKRCEIQTLGGCVFNDTQWDSTSPPVTEAVNLPAICDKKLGQLIPYPGDCTRFIHCDYLPFVKTCPQYLFWNSLLLTCDKICV</sequence>
<dbReference type="PROSITE" id="PS50940">
    <property type="entry name" value="CHIT_BIND_II"/>
    <property type="match status" value="1"/>
</dbReference>
<dbReference type="InterPro" id="IPR002557">
    <property type="entry name" value="Chitin-bd_dom"/>
</dbReference>
<dbReference type="PANTHER" id="PTHR23301">
    <property type="entry name" value="CHITIN BINDING PERITROPHIN-A"/>
    <property type="match status" value="1"/>
</dbReference>
<keyword evidence="1" id="KW-0147">Chitin-binding</keyword>
<dbReference type="SMART" id="SM00494">
    <property type="entry name" value="ChtBD2"/>
    <property type="match status" value="2"/>
</dbReference>
<dbReference type="Gene3D" id="2.170.140.10">
    <property type="entry name" value="Chitin binding domain"/>
    <property type="match status" value="1"/>
</dbReference>
<accession>A0A6P4IEY1</accession>
<dbReference type="AlphaFoldDB" id="A0A6P4IEY1"/>
<keyword evidence="2" id="KW-0732">Signal</keyword>
<evidence type="ECO:0000256" key="4">
    <source>
        <dbReference type="ARBA" id="ARBA00023157"/>
    </source>
</evidence>
<name>A0A6P4IEY1_DROKI</name>
<evidence type="ECO:0000256" key="2">
    <source>
        <dbReference type="ARBA" id="ARBA00022729"/>
    </source>
</evidence>
<evidence type="ECO:0000256" key="3">
    <source>
        <dbReference type="ARBA" id="ARBA00022737"/>
    </source>
</evidence>
<dbReference type="RefSeq" id="XP_070142010.1">
    <property type="nucleotide sequence ID" value="XM_070285909.1"/>
</dbReference>
<evidence type="ECO:0000313" key="7">
    <source>
        <dbReference type="Proteomes" id="UP001652661"/>
    </source>
</evidence>